<comment type="subcellular location">
    <subcellularLocation>
        <location evidence="16">Postsynaptic cell membrane</location>
        <topology evidence="16">Multi-pass membrane protein</topology>
    </subcellularLocation>
</comment>
<feature type="transmembrane region" description="Helical" evidence="17">
    <location>
        <begin position="319"/>
        <end position="344"/>
    </location>
</feature>
<evidence type="ECO:0000256" key="5">
    <source>
        <dbReference type="ARBA" id="ARBA00022729"/>
    </source>
</evidence>
<keyword evidence="8 17" id="KW-0406">Ion transport</keyword>
<evidence type="ECO:0000259" key="18">
    <source>
        <dbReference type="Pfam" id="PF02931"/>
    </source>
</evidence>
<dbReference type="Gene3D" id="1.20.58.390">
    <property type="entry name" value="Neurotransmitter-gated ion-channel transmembrane domain"/>
    <property type="match status" value="2"/>
</dbReference>
<evidence type="ECO:0000256" key="7">
    <source>
        <dbReference type="ARBA" id="ARBA00023018"/>
    </source>
</evidence>
<keyword evidence="2 17" id="KW-0813">Transport</keyword>
<evidence type="ECO:0000259" key="19">
    <source>
        <dbReference type="Pfam" id="PF02932"/>
    </source>
</evidence>
<evidence type="ECO:0000256" key="6">
    <source>
        <dbReference type="ARBA" id="ARBA00022989"/>
    </source>
</evidence>
<dbReference type="InterPro" id="IPR018000">
    <property type="entry name" value="Neurotransmitter_ion_chnl_CS"/>
</dbReference>
<dbReference type="Pfam" id="PF02931">
    <property type="entry name" value="Neur_chan_LBD"/>
    <property type="match status" value="1"/>
</dbReference>
<accession>A0A0M3HVJ8</accession>
<protein>
    <submittedName>
        <fullName evidence="21">Acetylcholine receptor subunit alpha-type acr-16</fullName>
    </submittedName>
</protein>
<keyword evidence="4 17" id="KW-0812">Transmembrane</keyword>
<keyword evidence="15 17" id="KW-0407">Ion channel</keyword>
<keyword evidence="14" id="KW-1071">Ligand-gated ion channel</keyword>
<comment type="similarity">
    <text evidence="1">Belongs to the ligand-gated ion channel (TC 1.A.9) family. Acetylcholine receptor (TC 1.A.9.1) subfamily.</text>
</comment>
<organism evidence="20 21">
    <name type="scientific">Ascaris lumbricoides</name>
    <name type="common">Giant roundworm</name>
    <dbReference type="NCBI Taxonomy" id="6252"/>
    <lineage>
        <taxon>Eukaryota</taxon>
        <taxon>Metazoa</taxon>
        <taxon>Ecdysozoa</taxon>
        <taxon>Nematoda</taxon>
        <taxon>Chromadorea</taxon>
        <taxon>Rhabditida</taxon>
        <taxon>Spirurina</taxon>
        <taxon>Ascaridomorpha</taxon>
        <taxon>Ascaridoidea</taxon>
        <taxon>Ascarididae</taxon>
        <taxon>Ascaris</taxon>
    </lineage>
</organism>
<dbReference type="CDD" id="cd18997">
    <property type="entry name" value="LGIC_ECD_nAChR"/>
    <property type="match status" value="1"/>
</dbReference>
<keyword evidence="7" id="KW-0770">Synapse</keyword>
<dbReference type="Pfam" id="PF02932">
    <property type="entry name" value="Neur_chan_memb"/>
    <property type="match status" value="1"/>
</dbReference>
<evidence type="ECO:0000256" key="3">
    <source>
        <dbReference type="ARBA" id="ARBA00022475"/>
    </source>
</evidence>
<feature type="signal peptide" evidence="17">
    <location>
        <begin position="1"/>
        <end position="28"/>
    </location>
</feature>
<dbReference type="WBParaSite" id="ALUE_0000699501-mRNA-1">
    <property type="protein sequence ID" value="ALUE_0000699501-mRNA-1"/>
    <property type="gene ID" value="ALUE_0000699501"/>
</dbReference>
<dbReference type="PROSITE" id="PS00236">
    <property type="entry name" value="NEUROTR_ION_CHANNEL"/>
    <property type="match status" value="1"/>
</dbReference>
<dbReference type="FunFam" id="2.70.170.10:FF:000016">
    <property type="entry name" value="Nicotinic acetylcholine receptor subunit"/>
    <property type="match status" value="1"/>
</dbReference>
<evidence type="ECO:0000313" key="20">
    <source>
        <dbReference type="Proteomes" id="UP000036681"/>
    </source>
</evidence>
<evidence type="ECO:0000256" key="14">
    <source>
        <dbReference type="ARBA" id="ARBA00023286"/>
    </source>
</evidence>
<dbReference type="Proteomes" id="UP000036681">
    <property type="component" value="Unplaced"/>
</dbReference>
<dbReference type="InterPro" id="IPR038050">
    <property type="entry name" value="Neuro_actylchol_rec"/>
</dbReference>
<evidence type="ECO:0000256" key="4">
    <source>
        <dbReference type="ARBA" id="ARBA00022692"/>
    </source>
</evidence>
<feature type="chain" id="PRO_5022260503" evidence="17">
    <location>
        <begin position="29"/>
        <end position="480"/>
    </location>
</feature>
<keyword evidence="20" id="KW-1185">Reference proteome</keyword>
<keyword evidence="6 17" id="KW-1133">Transmembrane helix</keyword>
<evidence type="ECO:0000256" key="1">
    <source>
        <dbReference type="ARBA" id="ARBA00009237"/>
    </source>
</evidence>
<evidence type="ECO:0000256" key="2">
    <source>
        <dbReference type="ARBA" id="ARBA00022448"/>
    </source>
</evidence>
<evidence type="ECO:0000256" key="17">
    <source>
        <dbReference type="RuleBase" id="RU000687"/>
    </source>
</evidence>
<dbReference type="InterPro" id="IPR006202">
    <property type="entry name" value="Neur_chan_lig-bd"/>
</dbReference>
<sequence>MSLLADRASMRLSPILLTILQLFTISLSSDDEMRLYNDLLTNYNALERPVGNASEPLVVKMRLFLQQIVDVDEKNQVVQINAWLRFIWEDYKLKWDPQEYGGIKDVRFPGGADQIWRPDILLYNSADENFDSTYKSNLLVYNSGEVNWIPPGILKFSCRIDITWFPFDDQICGLKVGEWSMRFDTLFGSWTFHGFALDLQIDSADPNATHQMDLSDYVINGEWDLLASPASRSVSYYSCCPEPYPTLLFSMHIRRRTLYYGFNLIIPSLLISLMTALGFTLPPDAGEKITLEITILLSVCFFLSMVAEMTPPTSEAVPLIGVFFSCCMMVVSASVVFTVVVLNLHFRTPDTHVMSPLVRRILLEWLPWLMMMARPGTIYSHGEAITVEVPGPAKREPQPIADSSLRNGPAEDAQVLLLHRIYVELKEITRRMEDEEESQRLQNDWKFAAMVVDRACLICFSIFITLSTCSIILSAPHLNA</sequence>
<name>A0A0M3HVJ8_ASCLU</name>
<dbReference type="CDD" id="cd19051">
    <property type="entry name" value="LGIC_TM_cation"/>
    <property type="match status" value="1"/>
</dbReference>
<feature type="transmembrane region" description="Helical" evidence="17">
    <location>
        <begin position="455"/>
        <end position="475"/>
    </location>
</feature>
<dbReference type="GO" id="GO:0045211">
    <property type="term" value="C:postsynaptic membrane"/>
    <property type="evidence" value="ECO:0007669"/>
    <property type="project" value="UniProtKB-SubCell"/>
</dbReference>
<evidence type="ECO:0000256" key="11">
    <source>
        <dbReference type="ARBA" id="ARBA00023170"/>
    </source>
</evidence>
<dbReference type="PRINTS" id="PR00254">
    <property type="entry name" value="NICOTINICR"/>
</dbReference>
<dbReference type="PANTHER" id="PTHR18945">
    <property type="entry name" value="NEUROTRANSMITTER GATED ION CHANNEL"/>
    <property type="match status" value="1"/>
</dbReference>
<dbReference type="NCBIfam" id="TIGR00860">
    <property type="entry name" value="LIC"/>
    <property type="match status" value="1"/>
</dbReference>
<feature type="domain" description="Neurotransmitter-gated ion-channel ligand-binding" evidence="18">
    <location>
        <begin position="33"/>
        <end position="257"/>
    </location>
</feature>
<evidence type="ECO:0000256" key="9">
    <source>
        <dbReference type="ARBA" id="ARBA00023136"/>
    </source>
</evidence>
<dbReference type="SUPFAM" id="SSF90112">
    <property type="entry name" value="Neurotransmitter-gated ion-channel transmembrane pore"/>
    <property type="match status" value="1"/>
</dbReference>
<evidence type="ECO:0000256" key="16">
    <source>
        <dbReference type="ARBA" id="ARBA00034104"/>
    </source>
</evidence>
<dbReference type="GO" id="GO:0004888">
    <property type="term" value="F:transmembrane signaling receptor activity"/>
    <property type="evidence" value="ECO:0007669"/>
    <property type="project" value="InterPro"/>
</dbReference>
<dbReference type="InterPro" id="IPR036719">
    <property type="entry name" value="Neuro-gated_channel_TM_sf"/>
</dbReference>
<proteinExistence type="inferred from homology"/>
<evidence type="ECO:0000256" key="10">
    <source>
        <dbReference type="ARBA" id="ARBA00023157"/>
    </source>
</evidence>
<reference evidence="21" key="1">
    <citation type="submission" date="2016-05" db="UniProtKB">
        <authorList>
            <consortium name="WormBaseParasite"/>
        </authorList>
    </citation>
    <scope>IDENTIFICATION</scope>
</reference>
<feature type="transmembrane region" description="Helical" evidence="17">
    <location>
        <begin position="258"/>
        <end position="277"/>
    </location>
</feature>
<keyword evidence="5 17" id="KW-0732">Signal</keyword>
<dbReference type="GO" id="GO:0022848">
    <property type="term" value="F:acetylcholine-gated monoatomic cation-selective channel activity"/>
    <property type="evidence" value="ECO:0007669"/>
    <property type="project" value="InterPro"/>
</dbReference>
<evidence type="ECO:0000256" key="13">
    <source>
        <dbReference type="ARBA" id="ARBA00023257"/>
    </source>
</evidence>
<keyword evidence="11" id="KW-0675">Receptor</keyword>
<keyword evidence="9 17" id="KW-0472">Membrane</keyword>
<dbReference type="InterPro" id="IPR006201">
    <property type="entry name" value="Neur_channel"/>
</dbReference>
<evidence type="ECO:0000256" key="12">
    <source>
        <dbReference type="ARBA" id="ARBA00023180"/>
    </source>
</evidence>
<evidence type="ECO:0000256" key="15">
    <source>
        <dbReference type="ARBA" id="ARBA00023303"/>
    </source>
</evidence>
<evidence type="ECO:0000313" key="21">
    <source>
        <dbReference type="WBParaSite" id="ALUE_0000699501-mRNA-1"/>
    </source>
</evidence>
<dbReference type="PRINTS" id="PR00252">
    <property type="entry name" value="NRIONCHANNEL"/>
</dbReference>
<evidence type="ECO:0000256" key="8">
    <source>
        <dbReference type="ARBA" id="ARBA00023065"/>
    </source>
</evidence>
<dbReference type="Gene3D" id="2.70.170.10">
    <property type="entry name" value="Neurotransmitter-gated ion-channel ligand-binding domain"/>
    <property type="match status" value="1"/>
</dbReference>
<feature type="domain" description="Neurotransmitter-gated ion-channel transmembrane" evidence="19">
    <location>
        <begin position="264"/>
        <end position="471"/>
    </location>
</feature>
<keyword evidence="3" id="KW-1003">Cell membrane</keyword>
<dbReference type="FunFam" id="1.20.58.390:FF:000046">
    <property type="entry name" value="AcetylCholine Receptor"/>
    <property type="match status" value="1"/>
</dbReference>
<keyword evidence="10" id="KW-1015">Disulfide bond</keyword>
<dbReference type="AlphaFoldDB" id="A0A0M3HVJ8"/>
<dbReference type="InterPro" id="IPR036734">
    <property type="entry name" value="Neur_chan_lig-bd_sf"/>
</dbReference>
<feature type="transmembrane region" description="Helical" evidence="17">
    <location>
        <begin position="289"/>
        <end position="307"/>
    </location>
</feature>
<dbReference type="InterPro" id="IPR002394">
    <property type="entry name" value="Nicotinic_acetylcholine_rcpt"/>
</dbReference>
<dbReference type="InterPro" id="IPR006029">
    <property type="entry name" value="Neurotrans-gated_channel_TM"/>
</dbReference>
<keyword evidence="12" id="KW-0325">Glycoprotein</keyword>
<keyword evidence="13" id="KW-0628">Postsynaptic cell membrane</keyword>
<dbReference type="SUPFAM" id="SSF63712">
    <property type="entry name" value="Nicotinic receptor ligand binding domain-like"/>
    <property type="match status" value="1"/>
</dbReference>